<keyword evidence="3" id="KW-1185">Reference proteome</keyword>
<dbReference type="STRING" id="1271860.SAMN05216174_104165"/>
<gene>
    <name evidence="2" type="ORF">SAMN05216174_104165</name>
</gene>
<name>A0A1G6P9P1_9PSEU</name>
<dbReference type="Proteomes" id="UP000199501">
    <property type="component" value="Unassembled WGS sequence"/>
</dbReference>
<accession>A0A1G6P9P1</accession>
<feature type="compositionally biased region" description="Low complexity" evidence="1">
    <location>
        <begin position="22"/>
        <end position="32"/>
    </location>
</feature>
<dbReference type="AlphaFoldDB" id="A0A1G6P9P1"/>
<dbReference type="RefSeq" id="WP_091449835.1">
    <property type="nucleotide sequence ID" value="NZ_FMZZ01000004.1"/>
</dbReference>
<evidence type="ECO:0000313" key="2">
    <source>
        <dbReference type="EMBL" id="SDC76324.1"/>
    </source>
</evidence>
<evidence type="ECO:0000256" key="1">
    <source>
        <dbReference type="SAM" id="MobiDB-lite"/>
    </source>
</evidence>
<dbReference type="EMBL" id="FMZZ01000004">
    <property type="protein sequence ID" value="SDC76324.1"/>
    <property type="molecule type" value="Genomic_DNA"/>
</dbReference>
<sequence length="146" mass="15424">MSVLCPSEPSRLRAGERPVGTARPAAPAHPVAHPASSATKALTGVSHVVAGLTLPAPETDPTHTYPPRLVGRMADREPPSTLPDVGTRVELPDGRVGVVRHYECYSEHQATFPVQVGQTTTTWVLSALKVVDTPEADVPTPRPSDA</sequence>
<organism evidence="2 3">
    <name type="scientific">Actinokineospora iranica</name>
    <dbReference type="NCBI Taxonomy" id="1271860"/>
    <lineage>
        <taxon>Bacteria</taxon>
        <taxon>Bacillati</taxon>
        <taxon>Actinomycetota</taxon>
        <taxon>Actinomycetes</taxon>
        <taxon>Pseudonocardiales</taxon>
        <taxon>Pseudonocardiaceae</taxon>
        <taxon>Actinokineospora</taxon>
    </lineage>
</organism>
<protein>
    <submittedName>
        <fullName evidence="2">Uncharacterized protein</fullName>
    </submittedName>
</protein>
<feature type="region of interest" description="Disordered" evidence="1">
    <location>
        <begin position="1"/>
        <end position="32"/>
    </location>
</feature>
<evidence type="ECO:0000313" key="3">
    <source>
        <dbReference type="Proteomes" id="UP000199501"/>
    </source>
</evidence>
<feature type="region of interest" description="Disordered" evidence="1">
    <location>
        <begin position="53"/>
        <end position="89"/>
    </location>
</feature>
<proteinExistence type="predicted"/>
<reference evidence="3" key="1">
    <citation type="submission" date="2016-10" db="EMBL/GenBank/DDBJ databases">
        <authorList>
            <person name="Varghese N."/>
            <person name="Submissions S."/>
        </authorList>
    </citation>
    <scope>NUCLEOTIDE SEQUENCE [LARGE SCALE GENOMIC DNA]</scope>
    <source>
        <strain evidence="3">IBRC-M 10403</strain>
    </source>
</reference>